<proteinExistence type="predicted"/>
<comment type="caution">
    <text evidence="1">The sequence shown here is derived from an EMBL/GenBank/DDBJ whole genome shotgun (WGS) entry which is preliminary data.</text>
</comment>
<dbReference type="AlphaFoldDB" id="A0A7H4LTU1"/>
<sequence length="51" mass="5862">MLSTLPDLHRSFAEQLKLNVQSDARIHSLLGADRLFMADLINTPIWILSLW</sequence>
<dbReference type="EMBL" id="UGJR01000002">
    <property type="protein sequence ID" value="STR39567.1"/>
    <property type="molecule type" value="Genomic_DNA"/>
</dbReference>
<gene>
    <name evidence="1" type="ORF">NCTC11694_00708</name>
</gene>
<evidence type="ECO:0000313" key="1">
    <source>
        <dbReference type="EMBL" id="STR39567.1"/>
    </source>
</evidence>
<reference evidence="1 2" key="1">
    <citation type="submission" date="2018-06" db="EMBL/GenBank/DDBJ databases">
        <authorList>
            <consortium name="Pathogen Informatics"/>
            <person name="Doyle S."/>
        </authorList>
    </citation>
    <scope>NUCLEOTIDE SEQUENCE [LARGE SCALE GENOMIC DNA]</scope>
    <source>
        <strain evidence="1 2">NCTC11694</strain>
    </source>
</reference>
<organism evidence="1 2">
    <name type="scientific">Klebsiella michiganensis</name>
    <dbReference type="NCBI Taxonomy" id="1134687"/>
    <lineage>
        <taxon>Bacteria</taxon>
        <taxon>Pseudomonadati</taxon>
        <taxon>Pseudomonadota</taxon>
        <taxon>Gammaproteobacteria</taxon>
        <taxon>Enterobacterales</taxon>
        <taxon>Enterobacteriaceae</taxon>
        <taxon>Klebsiella/Raoultella group</taxon>
        <taxon>Klebsiella</taxon>
    </lineage>
</organism>
<accession>A0A7H4LTU1</accession>
<name>A0A7H4LTU1_9ENTR</name>
<protein>
    <submittedName>
        <fullName evidence="1">Plasmid-like protein</fullName>
    </submittedName>
</protein>
<dbReference type="Proteomes" id="UP000255050">
    <property type="component" value="Unassembled WGS sequence"/>
</dbReference>
<evidence type="ECO:0000313" key="2">
    <source>
        <dbReference type="Proteomes" id="UP000255050"/>
    </source>
</evidence>